<dbReference type="InterPro" id="IPR029060">
    <property type="entry name" value="PIN-like_dom_sf"/>
</dbReference>
<dbReference type="Gene3D" id="3.40.50.1010">
    <property type="entry name" value="5'-nuclease"/>
    <property type="match status" value="2"/>
</dbReference>
<dbReference type="InterPro" id="IPR037316">
    <property type="entry name" value="Yen1_H3TH"/>
</dbReference>
<dbReference type="Pfam" id="PF18380">
    <property type="entry name" value="GEN1_C"/>
    <property type="match status" value="1"/>
</dbReference>
<dbReference type="PRINTS" id="PR00853">
    <property type="entry name" value="XPGRADSUPER"/>
</dbReference>
<dbReference type="EMBL" id="JARJCN010000003">
    <property type="protein sequence ID" value="KAJ7102586.1"/>
    <property type="molecule type" value="Genomic_DNA"/>
</dbReference>
<dbReference type="GO" id="GO:0006281">
    <property type="term" value="P:DNA repair"/>
    <property type="evidence" value="ECO:0007669"/>
    <property type="project" value="UniProtKB-ARBA"/>
</dbReference>
<reference evidence="3" key="1">
    <citation type="submission" date="2023-03" db="EMBL/GenBank/DDBJ databases">
        <title>Massive genome expansion in bonnet fungi (Mycena s.s.) driven by repeated elements and novel gene families across ecological guilds.</title>
        <authorList>
            <consortium name="Lawrence Berkeley National Laboratory"/>
            <person name="Harder C.B."/>
            <person name="Miyauchi S."/>
            <person name="Viragh M."/>
            <person name="Kuo A."/>
            <person name="Thoen E."/>
            <person name="Andreopoulos B."/>
            <person name="Lu D."/>
            <person name="Skrede I."/>
            <person name="Drula E."/>
            <person name="Henrissat B."/>
            <person name="Morin E."/>
            <person name="Kohler A."/>
            <person name="Barry K."/>
            <person name="LaButti K."/>
            <person name="Morin E."/>
            <person name="Salamov A."/>
            <person name="Lipzen A."/>
            <person name="Mereny Z."/>
            <person name="Hegedus B."/>
            <person name="Baldrian P."/>
            <person name="Stursova M."/>
            <person name="Weitz H."/>
            <person name="Taylor A."/>
            <person name="Grigoriev I.V."/>
            <person name="Nagy L.G."/>
            <person name="Martin F."/>
            <person name="Kauserud H."/>
        </authorList>
    </citation>
    <scope>NUCLEOTIDE SEQUENCE</scope>
    <source>
        <strain evidence="3">CBHHK173m</strain>
    </source>
</reference>
<dbReference type="InterPro" id="IPR041177">
    <property type="entry name" value="GEN1_C"/>
</dbReference>
<dbReference type="SUPFAM" id="SSF88723">
    <property type="entry name" value="PIN domain-like"/>
    <property type="match status" value="1"/>
</dbReference>
<evidence type="ECO:0000259" key="2">
    <source>
        <dbReference type="SMART" id="SM00484"/>
    </source>
</evidence>
<evidence type="ECO:0000313" key="3">
    <source>
        <dbReference type="EMBL" id="KAJ7102586.1"/>
    </source>
</evidence>
<dbReference type="PANTHER" id="PTHR11081:SF75">
    <property type="entry name" value="ENDONUCLEASE, PUTATIVE (AFU_ORTHOLOGUE AFUA_3G13260)-RELATED"/>
    <property type="match status" value="1"/>
</dbReference>
<protein>
    <submittedName>
        <fullName evidence="3">PIN domain-like protein</fullName>
    </submittedName>
</protein>
<feature type="region of interest" description="Disordered" evidence="1">
    <location>
        <begin position="527"/>
        <end position="571"/>
    </location>
</feature>
<dbReference type="GO" id="GO:0008821">
    <property type="term" value="F:crossover junction DNA endonuclease activity"/>
    <property type="evidence" value="ECO:0007669"/>
    <property type="project" value="InterPro"/>
</dbReference>
<feature type="region of interest" description="Disordered" evidence="1">
    <location>
        <begin position="470"/>
        <end position="495"/>
    </location>
</feature>
<feature type="region of interest" description="Disordered" evidence="1">
    <location>
        <begin position="377"/>
        <end position="397"/>
    </location>
</feature>
<organism evidence="3 4">
    <name type="scientific">Mycena belliarum</name>
    <dbReference type="NCBI Taxonomy" id="1033014"/>
    <lineage>
        <taxon>Eukaryota</taxon>
        <taxon>Fungi</taxon>
        <taxon>Dikarya</taxon>
        <taxon>Basidiomycota</taxon>
        <taxon>Agaricomycotina</taxon>
        <taxon>Agaricomycetes</taxon>
        <taxon>Agaricomycetidae</taxon>
        <taxon>Agaricales</taxon>
        <taxon>Marasmiineae</taxon>
        <taxon>Mycenaceae</taxon>
        <taxon>Mycena</taxon>
    </lineage>
</organism>
<dbReference type="InterPro" id="IPR006086">
    <property type="entry name" value="XPG-I_dom"/>
</dbReference>
<feature type="compositionally biased region" description="Basic residues" evidence="1">
    <location>
        <begin position="562"/>
        <end position="571"/>
    </location>
</feature>
<feature type="domain" description="XPG-I" evidence="2">
    <location>
        <begin position="113"/>
        <end position="193"/>
    </location>
</feature>
<feature type="non-terminal residue" evidence="3">
    <location>
        <position position="1"/>
    </location>
</feature>
<dbReference type="CDD" id="cd09906">
    <property type="entry name" value="H3TH_YEN1"/>
    <property type="match status" value="1"/>
</dbReference>
<dbReference type="InterPro" id="IPR036279">
    <property type="entry name" value="5-3_exonuclease_C_sf"/>
</dbReference>
<dbReference type="Proteomes" id="UP001222325">
    <property type="component" value="Unassembled WGS sequence"/>
</dbReference>
<dbReference type="PANTHER" id="PTHR11081">
    <property type="entry name" value="FLAP ENDONUCLEASE FAMILY MEMBER"/>
    <property type="match status" value="1"/>
</dbReference>
<feature type="compositionally biased region" description="Basic residues" evidence="1">
    <location>
        <begin position="527"/>
        <end position="546"/>
    </location>
</feature>
<evidence type="ECO:0000256" key="1">
    <source>
        <dbReference type="SAM" id="MobiDB-lite"/>
    </source>
</evidence>
<name>A0AAD6UGL2_9AGAR</name>
<comment type="caution">
    <text evidence="3">The sequence shown here is derived from an EMBL/GenBank/DDBJ whole genome shotgun (WGS) entry which is preliminary data.</text>
</comment>
<dbReference type="GO" id="GO:0017108">
    <property type="term" value="F:5'-flap endonuclease activity"/>
    <property type="evidence" value="ECO:0007669"/>
    <property type="project" value="TreeGrafter"/>
</dbReference>
<dbReference type="Pfam" id="PF00867">
    <property type="entry name" value="XPG_I"/>
    <property type="match status" value="1"/>
</dbReference>
<dbReference type="SMART" id="SM00484">
    <property type="entry name" value="XPGI"/>
    <property type="match status" value="1"/>
</dbReference>
<feature type="compositionally biased region" description="Basic and acidic residues" evidence="1">
    <location>
        <begin position="479"/>
        <end position="495"/>
    </location>
</feature>
<dbReference type="SUPFAM" id="SSF47807">
    <property type="entry name" value="5' to 3' exonuclease, C-terminal subdomain"/>
    <property type="match status" value="1"/>
</dbReference>
<dbReference type="AlphaFoldDB" id="A0AAD6UGL2"/>
<accession>A0AAD6UGL2</accession>
<keyword evidence="4" id="KW-1185">Reference proteome</keyword>
<dbReference type="CDD" id="cd09870">
    <property type="entry name" value="PIN_YEN1"/>
    <property type="match status" value="1"/>
</dbReference>
<sequence length="571" mass="64164">MGVPGLWKELAPAAQTRSLTELAVVEGFEANPNGSRGFRIGIDASIWFFHAAYGKEGENPELRTMFFRCATLTHAPFLPLFVFDGPRRPNVKRGKKINRELHKLTPGMKQIVESFGFEWRVAPGEAEAELAYLNRIGVLDGILSDDVDNFLFGATTVIRNPSNNLSGNRANPVLNSEGRDDKNHTRVYRMEDITKHRDVELTRGDMILIGLCSGGDYDTSGMTGCGPAIAKGLVRYGFGRSLYDAGKNLPRTDLPAFLHNWRNEIRHELRTDSKGYIGSKRRALASSLPDAFPDIDILLSYINPLTSESAGRAHDNLKLTWCKEPDLGLLAATCEFYFEWGYRDAIIKRFKTVIWHGAVLRILRRGVLDMEEKRRRREIVPSTPTKNGNRGAEGTPSKMITKHFSTMTLNPVENDDDDRLITKITRARAHASTDGILEYRLEIRPRQLVLMAESGIKNIRRPLDADVWAGLTESGNEGGEEKAEELTPEERRAREEKEVLVWIPASMVRMAEPRLVEEYEALEEAKRLKKAGKGTKRSPAKRKPKGKAPVLSDEDQSDAPKPKPKKKPVRK</sequence>
<dbReference type="InterPro" id="IPR006084">
    <property type="entry name" value="XPG/Rad2"/>
</dbReference>
<evidence type="ECO:0000313" key="4">
    <source>
        <dbReference type="Proteomes" id="UP001222325"/>
    </source>
</evidence>
<proteinExistence type="predicted"/>
<gene>
    <name evidence="3" type="ORF">B0H15DRAFT_763328</name>
</gene>